<sequence length="141" mass="15403">MKAILIPVGSDPRIVEVEGYEDIQRYVGGCFDAAGWIFDDAPAVYVNDEGKLGGFQPNRAVYARPEDEGKMTWDGGTVRKGQCLDIIFGDFLCVGFDPETGEDRDISDDEIARVRDAFAGAASIHSGLVEAMRIKLAAAWR</sequence>
<dbReference type="AlphaFoldDB" id="A0A7C9JRQ7"/>
<gene>
    <name evidence="2" type="ORF">D1639_10340</name>
</gene>
<dbReference type="Pfam" id="PF12957">
    <property type="entry name" value="DUF3846"/>
    <property type="match status" value="1"/>
</dbReference>
<organism evidence="2">
    <name type="scientific">Muribaculaceae bacterium Z82</name>
    <dbReference type="NCBI Taxonomy" id="2304548"/>
    <lineage>
        <taxon>Bacteria</taxon>
        <taxon>Pseudomonadati</taxon>
        <taxon>Bacteroidota</taxon>
        <taxon>Bacteroidia</taxon>
        <taxon>Bacteroidales</taxon>
        <taxon>Muribaculaceae</taxon>
    </lineage>
</organism>
<feature type="domain" description="DUF3846" evidence="1">
    <location>
        <begin position="1"/>
        <end position="118"/>
    </location>
</feature>
<protein>
    <submittedName>
        <fullName evidence="2">DUF3846 domain-containing protein</fullName>
    </submittedName>
</protein>
<reference evidence="2" key="1">
    <citation type="submission" date="2018-08" db="EMBL/GenBank/DDBJ databases">
        <title>Murine metabolic-syndrome-specific gut microbial biobank.</title>
        <authorList>
            <person name="Liu C."/>
        </authorList>
    </citation>
    <scope>NUCLEOTIDE SEQUENCE [LARGE SCALE GENOMIC DNA]</scope>
    <source>
        <strain evidence="2">Z82</strain>
    </source>
</reference>
<accession>A0A7C9JRQ7</accession>
<dbReference type="InterPro" id="IPR024559">
    <property type="entry name" value="DUF3846"/>
</dbReference>
<comment type="caution">
    <text evidence="2">The sequence shown here is derived from an EMBL/GenBank/DDBJ whole genome shotgun (WGS) entry which is preliminary data.</text>
</comment>
<name>A0A7C9JRQ7_9BACT</name>
<evidence type="ECO:0000259" key="1">
    <source>
        <dbReference type="Pfam" id="PF12957"/>
    </source>
</evidence>
<dbReference type="EMBL" id="QWKH01000117">
    <property type="protein sequence ID" value="NBI35415.1"/>
    <property type="molecule type" value="Genomic_DNA"/>
</dbReference>
<proteinExistence type="predicted"/>
<evidence type="ECO:0000313" key="2">
    <source>
        <dbReference type="EMBL" id="NBI35415.1"/>
    </source>
</evidence>